<comment type="caution">
    <text evidence="1">The sequence shown here is derived from an EMBL/GenBank/DDBJ whole genome shotgun (WGS) entry which is preliminary data.</text>
</comment>
<accession>A0A8J3TMP6</accession>
<reference evidence="1 2" key="1">
    <citation type="submission" date="2021-01" db="EMBL/GenBank/DDBJ databases">
        <title>Whole genome shotgun sequence of Planotetraspora mira NBRC 15435.</title>
        <authorList>
            <person name="Komaki H."/>
            <person name="Tamura T."/>
        </authorList>
    </citation>
    <scope>NUCLEOTIDE SEQUENCE [LARGE SCALE GENOMIC DNA]</scope>
    <source>
        <strain evidence="1 2">NBRC 15435</strain>
    </source>
</reference>
<dbReference type="Proteomes" id="UP000650628">
    <property type="component" value="Unassembled WGS sequence"/>
</dbReference>
<evidence type="ECO:0008006" key="3">
    <source>
        <dbReference type="Google" id="ProtNLM"/>
    </source>
</evidence>
<sequence length="306" mass="31616">MTVGTRPKARRAASPAFRGVGSHTYVSGAASASLRPALESPRRPARVLAAFPLAVYLEVRSETEPHVITLVTGEAVRLPNAVVVGDLLDGIAAGDDGWVGDGAIEIGGLAIRVRRWWDPAPPLGSADLVRLSRSAGLLGEVRRRSPRQPGLNPDGAPSLLDDGCRAGSLTDAITAAERLIGLGPGLTPSGDDMLSGLLVALRHLGGATGTPRAVWLADWLAAAVTYDARTRTTPISATLLHCAAKGEASPEVTGVLRAVAGRQPLEPATHRLLHLGHTSGADIAWGIQIGLSAVLSHAVHSNGEPS</sequence>
<evidence type="ECO:0000313" key="2">
    <source>
        <dbReference type="Proteomes" id="UP000650628"/>
    </source>
</evidence>
<organism evidence="1 2">
    <name type="scientific">Planotetraspora mira</name>
    <dbReference type="NCBI Taxonomy" id="58121"/>
    <lineage>
        <taxon>Bacteria</taxon>
        <taxon>Bacillati</taxon>
        <taxon>Actinomycetota</taxon>
        <taxon>Actinomycetes</taxon>
        <taxon>Streptosporangiales</taxon>
        <taxon>Streptosporangiaceae</taxon>
        <taxon>Planotetraspora</taxon>
    </lineage>
</organism>
<evidence type="ECO:0000313" key="1">
    <source>
        <dbReference type="EMBL" id="GII27359.1"/>
    </source>
</evidence>
<dbReference type="Pfam" id="PF11392">
    <property type="entry name" value="AllH"/>
    <property type="match status" value="1"/>
</dbReference>
<keyword evidence="2" id="KW-1185">Reference proteome</keyword>
<name>A0A8J3TMP6_9ACTN</name>
<protein>
    <recommendedName>
        <fullName evidence="3">DUF2877 domain-containing protein</fullName>
    </recommendedName>
</protein>
<dbReference type="EMBL" id="BOOO01000004">
    <property type="protein sequence ID" value="GII27359.1"/>
    <property type="molecule type" value="Genomic_DNA"/>
</dbReference>
<gene>
    <name evidence="1" type="ORF">Pmi06nite_08010</name>
</gene>
<proteinExistence type="predicted"/>
<dbReference type="AlphaFoldDB" id="A0A8J3TMP6"/>
<dbReference type="InterPro" id="IPR021530">
    <property type="entry name" value="AllH-like"/>
</dbReference>
<dbReference type="RefSeq" id="WP_203951446.1">
    <property type="nucleotide sequence ID" value="NZ_BOOO01000004.1"/>
</dbReference>